<feature type="domain" description="G-protein coupled receptors family 2 profile 1" evidence="3">
    <location>
        <begin position="21"/>
        <end position="81"/>
    </location>
</feature>
<feature type="non-terminal residue" evidence="4">
    <location>
        <position position="1"/>
    </location>
</feature>
<keyword evidence="5" id="KW-1185">Reference proteome</keyword>
<dbReference type="PANTHER" id="PTHR45620:SF32">
    <property type="entry name" value="DIURETIC HORMONE 31 RECEPTOR, ISOFORM C"/>
    <property type="match status" value="1"/>
</dbReference>
<feature type="region of interest" description="Disordered" evidence="1">
    <location>
        <begin position="1"/>
        <end position="37"/>
    </location>
</feature>
<evidence type="ECO:0000313" key="5">
    <source>
        <dbReference type="Proteomes" id="UP001233999"/>
    </source>
</evidence>
<dbReference type="SUPFAM" id="SSF111418">
    <property type="entry name" value="Hormone receptor domain"/>
    <property type="match status" value="1"/>
</dbReference>
<dbReference type="PANTHER" id="PTHR45620">
    <property type="entry name" value="PDF RECEPTOR-LIKE PROTEIN-RELATED"/>
    <property type="match status" value="1"/>
</dbReference>
<reference evidence="4" key="2">
    <citation type="submission" date="2023-05" db="EMBL/GenBank/DDBJ databases">
        <authorList>
            <person name="Fouks B."/>
        </authorList>
    </citation>
    <scope>NUCLEOTIDE SEQUENCE</scope>
    <source>
        <strain evidence="4">Stay&amp;Tobe</strain>
        <tissue evidence="4">Testes</tissue>
    </source>
</reference>
<dbReference type="InterPro" id="IPR001879">
    <property type="entry name" value="GPCR_2_extracellular_dom"/>
</dbReference>
<comment type="caution">
    <text evidence="4">The sequence shown here is derived from an EMBL/GenBank/DDBJ whole genome shotgun (WGS) entry which is preliminary data.</text>
</comment>
<dbReference type="InterPro" id="IPR017983">
    <property type="entry name" value="GPCR_2_secretin-like_CS"/>
</dbReference>
<dbReference type="Proteomes" id="UP001233999">
    <property type="component" value="Unassembled WGS sequence"/>
</dbReference>
<evidence type="ECO:0000313" key="4">
    <source>
        <dbReference type="EMBL" id="KAJ9575873.1"/>
    </source>
</evidence>
<keyword evidence="2" id="KW-0812">Transmembrane</keyword>
<dbReference type="AlphaFoldDB" id="A0AAD7Z9D1"/>
<dbReference type="GO" id="GO:0008528">
    <property type="term" value="F:G protein-coupled peptide receptor activity"/>
    <property type="evidence" value="ECO:0007669"/>
    <property type="project" value="TreeGrafter"/>
</dbReference>
<protein>
    <recommendedName>
        <fullName evidence="3">G-protein coupled receptors family 2 profile 1 domain-containing protein</fullName>
    </recommendedName>
</protein>
<evidence type="ECO:0000259" key="3">
    <source>
        <dbReference type="PROSITE" id="PS50227"/>
    </source>
</evidence>
<organism evidence="4 5">
    <name type="scientific">Diploptera punctata</name>
    <name type="common">Pacific beetle cockroach</name>
    <dbReference type="NCBI Taxonomy" id="6984"/>
    <lineage>
        <taxon>Eukaryota</taxon>
        <taxon>Metazoa</taxon>
        <taxon>Ecdysozoa</taxon>
        <taxon>Arthropoda</taxon>
        <taxon>Hexapoda</taxon>
        <taxon>Insecta</taxon>
        <taxon>Pterygota</taxon>
        <taxon>Neoptera</taxon>
        <taxon>Polyneoptera</taxon>
        <taxon>Dictyoptera</taxon>
        <taxon>Blattodea</taxon>
        <taxon>Blaberoidea</taxon>
        <taxon>Blaberidae</taxon>
        <taxon>Diplopterinae</taxon>
        <taxon>Diploptera</taxon>
    </lineage>
</organism>
<feature type="transmembrane region" description="Helical" evidence="2">
    <location>
        <begin position="117"/>
        <end position="134"/>
    </location>
</feature>
<dbReference type="Pfam" id="PF02793">
    <property type="entry name" value="HRM"/>
    <property type="match status" value="1"/>
</dbReference>
<evidence type="ECO:0000256" key="1">
    <source>
        <dbReference type="SAM" id="MobiDB-lite"/>
    </source>
</evidence>
<dbReference type="SMART" id="SM00008">
    <property type="entry name" value="HormR"/>
    <property type="match status" value="1"/>
</dbReference>
<dbReference type="GO" id="GO:0005886">
    <property type="term" value="C:plasma membrane"/>
    <property type="evidence" value="ECO:0007669"/>
    <property type="project" value="TreeGrafter"/>
</dbReference>
<dbReference type="PROSITE" id="PS00649">
    <property type="entry name" value="G_PROTEIN_RECEP_F2_1"/>
    <property type="match status" value="1"/>
</dbReference>
<dbReference type="PROSITE" id="PS50227">
    <property type="entry name" value="G_PROTEIN_RECEP_F2_3"/>
    <property type="match status" value="1"/>
</dbReference>
<dbReference type="InterPro" id="IPR050332">
    <property type="entry name" value="GPCR_2"/>
</dbReference>
<accession>A0AAD7Z9D1</accession>
<feature type="compositionally biased region" description="Basic and acidic residues" evidence="1">
    <location>
        <begin position="14"/>
        <end position="33"/>
    </location>
</feature>
<sequence length="135" mass="15157">MPDAVSGETSGNYKPHDHGLQPENLLQDHHSNSGREGLQLSCPGTFDGWSCWPETPAGTTAFAPCPDFITGFDPNKFANRNTETIVYFSPPSSSRLDQSLSYCVMWHELKTLLRVRVLNYTVFFVIFVISILRTM</sequence>
<keyword evidence="2" id="KW-1133">Transmembrane helix</keyword>
<dbReference type="Gene3D" id="4.10.1240.10">
    <property type="entry name" value="GPCR, family 2, extracellular hormone receptor domain"/>
    <property type="match status" value="1"/>
</dbReference>
<evidence type="ECO:0000256" key="2">
    <source>
        <dbReference type="SAM" id="Phobius"/>
    </source>
</evidence>
<dbReference type="GO" id="GO:0007188">
    <property type="term" value="P:adenylate cyclase-modulating G protein-coupled receptor signaling pathway"/>
    <property type="evidence" value="ECO:0007669"/>
    <property type="project" value="TreeGrafter"/>
</dbReference>
<reference evidence="4" key="1">
    <citation type="journal article" date="2023" name="IScience">
        <title>Live-bearing cockroach genome reveals convergent evolutionary mechanisms linked to viviparity in insects and beyond.</title>
        <authorList>
            <person name="Fouks B."/>
            <person name="Harrison M.C."/>
            <person name="Mikhailova A.A."/>
            <person name="Marchal E."/>
            <person name="English S."/>
            <person name="Carruthers M."/>
            <person name="Jennings E.C."/>
            <person name="Chiamaka E.L."/>
            <person name="Frigard R.A."/>
            <person name="Pippel M."/>
            <person name="Attardo G.M."/>
            <person name="Benoit J.B."/>
            <person name="Bornberg-Bauer E."/>
            <person name="Tobe S.S."/>
        </authorList>
    </citation>
    <scope>NUCLEOTIDE SEQUENCE</scope>
    <source>
        <strain evidence="4">Stay&amp;Tobe</strain>
    </source>
</reference>
<dbReference type="InterPro" id="IPR036445">
    <property type="entry name" value="GPCR_2_extracell_dom_sf"/>
</dbReference>
<proteinExistence type="predicted"/>
<keyword evidence="2" id="KW-0472">Membrane</keyword>
<dbReference type="EMBL" id="JASPKZ010009817">
    <property type="protein sequence ID" value="KAJ9575873.1"/>
    <property type="molecule type" value="Genomic_DNA"/>
</dbReference>
<name>A0AAD7Z9D1_DIPPU</name>
<gene>
    <name evidence="4" type="ORF">L9F63_007263</name>
</gene>